<dbReference type="PANTHER" id="PTHR11339">
    <property type="entry name" value="EXTRACELLULAR MATRIX GLYCOPROTEIN RELATED"/>
    <property type="match status" value="1"/>
</dbReference>
<evidence type="ECO:0000256" key="6">
    <source>
        <dbReference type="ARBA" id="ARBA00023157"/>
    </source>
</evidence>
<feature type="domain" description="VWFD" evidence="11">
    <location>
        <begin position="80"/>
        <end position="250"/>
    </location>
</feature>
<dbReference type="InterPro" id="IPR001007">
    <property type="entry name" value="VWF_dom"/>
</dbReference>
<organism evidence="12 13">
    <name type="scientific">Xenopus tropicalis</name>
    <name type="common">Western clawed frog</name>
    <name type="synonym">Silurana tropicalis</name>
    <dbReference type="NCBI Taxonomy" id="8364"/>
    <lineage>
        <taxon>Eukaryota</taxon>
        <taxon>Metazoa</taxon>
        <taxon>Chordata</taxon>
        <taxon>Craniata</taxon>
        <taxon>Vertebrata</taxon>
        <taxon>Euteleostomi</taxon>
        <taxon>Amphibia</taxon>
        <taxon>Batrachia</taxon>
        <taxon>Anura</taxon>
        <taxon>Pipoidea</taxon>
        <taxon>Pipidae</taxon>
        <taxon>Xenopodinae</taxon>
        <taxon>Xenopus</taxon>
        <taxon>Silurana</taxon>
    </lineage>
</organism>
<dbReference type="Proteomes" id="UP000008143">
    <property type="component" value="Chromosome 4"/>
</dbReference>
<evidence type="ECO:0000256" key="1">
    <source>
        <dbReference type="ARBA" id="ARBA00004613"/>
    </source>
</evidence>
<evidence type="ECO:0000313" key="13">
    <source>
        <dbReference type="RefSeq" id="XP_031756457.1"/>
    </source>
</evidence>
<evidence type="ECO:0000313" key="14">
    <source>
        <dbReference type="Xenbase" id="XB-GENE-29090783"/>
    </source>
</evidence>
<feature type="signal peptide" evidence="9">
    <location>
        <begin position="1"/>
        <end position="21"/>
    </location>
</feature>
<evidence type="ECO:0000313" key="12">
    <source>
        <dbReference type="Proteomes" id="UP000008143"/>
    </source>
</evidence>
<dbReference type="SMART" id="SM00832">
    <property type="entry name" value="C8"/>
    <property type="match status" value="4"/>
</dbReference>
<dbReference type="PROSITE" id="PS51233">
    <property type="entry name" value="VWFD"/>
    <property type="match status" value="4"/>
</dbReference>
<dbReference type="PROSITE" id="PS50184">
    <property type="entry name" value="VWFC_2"/>
    <property type="match status" value="2"/>
</dbReference>
<evidence type="ECO:0000256" key="3">
    <source>
        <dbReference type="ARBA" id="ARBA00022729"/>
    </source>
</evidence>
<dbReference type="FunFam" id="2.10.25.10:FF:000674">
    <property type="entry name" value="Mucin-2"/>
    <property type="match status" value="1"/>
</dbReference>
<reference evidence="13" key="1">
    <citation type="submission" date="2025-08" db="UniProtKB">
        <authorList>
            <consortium name="RefSeq"/>
        </authorList>
    </citation>
    <scope>IDENTIFICATION</scope>
    <source>
        <strain evidence="13">Nigerian</strain>
        <tissue evidence="13">Liver and blood</tissue>
    </source>
</reference>
<evidence type="ECO:0000256" key="7">
    <source>
        <dbReference type="ARBA" id="ARBA00023180"/>
    </source>
</evidence>
<sequence length="3861" mass="423089">MGTCRGIPLWILPLLWGLLNAELYTDYIQETEGSSSDDSTGYPLLETILNQTVLNTTLTIIPVVRPTPVVKVINPVHNNRVCSTWGNFNFKNFDGDIFRFPGTCNYVYASHCKSDYEDFNIQIQRTGISSNPVMNKITIKINGVVVQVNKKTVLVDGKAVHFPYNGLGVQIESHEFSIKISSKLGLVLMLNDDNSLLLELDEKYANQTCGLCGDYNGISVHNEFIKQGVHITETQFGNLQKLDGPTEQCPDVIPEPKHNCKQFKNICENVLTSTAFANCHSLVDVEPYIEACQQDLCHCDSKMSSTCICSTLAEYSRQCAHAGGQPVNWRTKHFCPKNCPLNMEYRECGSACPNTCTNPERAALCNEHCLEGCYCPKGTVFDDVYNTGCIPVDRCPCITGGETYSSGESYSTPCSTCVCSSGKWNCKDLPCSSTCSVEGGSHVTTYDQTHYNIHGECNYVLTKMCDGRAFTVVTEIRKCGLSESESCLKSIMILLNGQETNIPQQNIEIKPDGSVYVNTIYTQLPLSTASFIIFQPTSFYIIVETNFGLQVTAQLTPLMQVYVTLHPAFQTKTCGLCGNFNSIQKDDFLTVYGILEGTAASFANSWKAQADCPNIKNDYTDPCSLSIENEQYASHWCGLISDPNGPFAACHSKVSPRRFQKICMFDSCSCEKSEDCMCAALSSYIRVCLSKGVILTEWQTHTPCSKYSKYCPESLHYTSSMKTCQPTCRSRFEPDTTCNIKFLPVDGCGCTKGFYMDDSGKCVPETACPCYYKGSAVPSGQVVHDNGKQCSCTQGQLNCIGDNKPECTAPMVYFDCNNAAKGTKGAECQKSCQILDTQCYRTNCVSGCVCPDGLLSDGKGGCIHEDQCPCEHNGATYQPGESIKVKCNNCTCKNRKWECTNEPCLGTCAVYGDGHYITFDGKQYTFNGNCEYSLVQDNCGRSDSSSSFRVITENIPCGTTGTTCSKAIKIYLRSFELSLANEQFDIVKRDPDAKVPYTIRYMGIYLVIESDSGLILLWDKKTSIFIKLTKDFEGKVCGLCGNYDGDGNNDFTTRSLSVVGDPVEFGNSWKLNPTCPDANTTRDPCSANPYRKSWAQKQCSIINGKAFSACHSQLDPSQYYDACVSDSCACDSGGDCECMCTAIAAYALACGEAGICVSWRTPSICPVFCDYYNPEGECEWHYKPCGHSCMKTCRNPTGNCLYNLPGLEGCYPNCPAEKPYFNEDTMDCVAQCGCYDDEGNHYPPGTPVPSKKNCQTCVCSMSSLTECKYDTAACYCMYNGTKYNYNDVIYTKGCLSAICKENGTILENILCNSTTPTTSVFSTTSTSTVTTSTPTVTPTICVEGHCEWSDWIDSSYPGSTPGSGDFETYKNIRAKGYPICNQPEELECRAHRFPDTSLSDLGQDVQCNVSFGLICNNKDQLPPICYNYEIRVKCCDFRPCSTTTTTATTTPTTTETTTSTTTETTTPTTTETTTPTTTETTTPTTTETTTPTTTVTTTPTTTTTSTTTETTTPTTTVTTTPTTTETTTPTTTSTTTETTTPITTETTTSTTETTTPTTTICVPKVCEWSDWIDSSYPGSTPRSGDFETYNNIRAKGYPICNQPEELECRAHRFPDTSLSDLGQDVQCNVSFGLICNNKDQLPPICYNYEIRVKCCYIRPCHTSTTEITPTTLTTTEITTLTTTGTTTPTTTETTTPTTTVTTTPTTTETTTPTTTETTTETTTPTTTETTISTTAITTTEMSTSSYCRPLCNWTDWIDVDAPGLGSGEGDFETYEKMNAAGINVCEEPADIQCRAEKYPKAPIDNIDQVVQCNVKTGFICKNEEQKGDFKECFNYQVKILCCDNSHCLPTTTMTTISTPISTTLTTTTSTTTPTVTPTTICVEEHCEWSDWIDKSYPEPTPNSGDFETYKNIRAKGYPICNQPEELECRAERFPDTSLSDLGQDVQCNVSFGLICNNKDQLPPICYNYEIRVKCCDFRPCSTSTTVITPTTTTPTTTVTTTPTTTTTSSTTETTTSITTETTTSTTETTTLTTTETTTPTTTETTPPTTTETTAPTTTVTTTPTTTETTTPTTTTTTTITTTPNTTETTPLTTTETTTLTTTKTTTSTTTETTTPTTTKTTTETTTTPTTTTTSTTTETPTTTKTTTETSTVSTTPITTPTTTTGCEPDKMPNESWRIDNCTTATCLGNNIVTLNSVKCPEVKELTCVNGFPPIKVYSEDGCCFHYECQCVCSGWGDPHYITFDGIYYTFLDNCTYVLVQQIIPKYDNFRVLVDNYFCAASDGLSCPQSIIIYYKNNEVLLTRQLFQGKMANRIRFNNDWTTPGFTTNGITVTSAGINMIVEIPEIGAYISFSGMIFLIKLPYSKFGYNTEGQCGTCSNNLTDECRLPDGAIVQDCSKMANEWKVNVPEKPYCNLTKPTLPPYTSTPVSPTRSTHGTTPVPPTCPPSLICNVILSEIFADCHEIIPPKHYYEGCVFDSCRAGNESMQCASLEVYASLCISNGVCVNWRNKTNGLCPYNCPNGMVYNACGPVHPDTCDQRDINNGDNYVTEGCYCPSGTTLFNSYSSFCVPDNCEVCNGPGGSPMHVGDSWTSGCNVCKCQRTPLSVKCEPLPCSEPEIQTCDKDGFVLEEALNLTNPCCKENKCVCMPSKCSNNEKSCPPGFQAVSAVMEGDCCPSFSCKPMNVCVVDNTVYQPGDFFTRSCDNCQCTAEKDISTSLNKVICSAIQCNKDCDEGYEYQQADGKCCGSCIQTKCIVKKSDNSTITLKPGESYTPDNEACTIYTCTSNYQVETTKESCSINAADCKKGFKYVIDEGQCCGKCEPVRCVIYMDDNSTKTLLPGETYTPEDDKCTTYSCTPNYQVTSEKEKCAVTEQSDCPQGYAYQSAADGECCGNCTQVACVLEMSDNSIKVLQPGETYTPEDDKCTTYSCTPNYQVTSEKEKCAVTEQSDCPQGYAYQRAADGECCGNCTQVACVLKMSDNSIKVLQPGETYTPEDDKCTTYSCTSNYQVTSEKEKCAVTEQSDCPQGYAYQRAADGECCGNCTQVKCVLKMSDNSIKVLQPGETYTPEDDKCTTYSCTPNYQVTSEKEKCAVTEQSDCPKGFKYVTEEGQCCGKCVPVACVMYNKDNSTTVIKPGETYTPEDDKCTTYSCTSNYQVTSEKEKCAVTEQSDCSQGYAYQRAADGECCGNCTQVKCVLKMSDNSIKVLQPGETYTPEDDKCTTYSCTPNYQVTSEKEKCAVTEQSDCPQGYAYQRAADGECCGNCTQVKCVLKMSDNSIKVLQPGETYTPEDDKCTTYSCTPNYQVTSEKEKCAVTEQSDCPKGFKYVTEEGQCCGKCVPVACVMYNKDNSTTVIKPGETYTPEDDKCTTYSCTPNYQVTSEKEKCSVTEQSDCPQGYAYQRAADGECCGNCTPVECVLKMSDNSIKVLQPGETYTPENDVCTIYTCTSDYQVETTKKSCSLNAADCKKGFKYVTEEGQCCGKCVPVACVMYNKDNSTTVIKPGETYTPEDDKCTTYSCTPNYQVTSEKEKCSVTEQSDCPQGFKYVTEEGQCCGKCVPVACVMYNKDNSTTVIKPGETYTPEDDKCTTYSCTPNYQVTSEKEKCAVTEQSDCPQGFKYVTEEGQCCGKCVPVACVMYNKDNSTTVIKPGETYTPEDDKCTTYSCTPDYQVTSEKEKCAVTEQSDCPQGYAYQRAADGECCGNCTQVACVLEMSDNSVKVLQPGETYTPEDDKCTTYSCTPNYQVTSEKEKCAVTEQSDCPQGFKYVTEEGQCCGKCVPVACVMYNKDNSTTVIKPGETYTPEDDKCTTYSCTPNYQVTSEKEKCAVTEQSDCPQGYAYQRAADGECCETVTMEISLVGHLHP</sequence>
<keyword evidence="2" id="KW-0964">Secreted</keyword>
<dbReference type="Gene3D" id="2.10.25.10">
    <property type="entry name" value="Laminin"/>
    <property type="match status" value="4"/>
</dbReference>
<dbReference type="AGR" id="Xenbase:XB-GENE-29090783"/>
<keyword evidence="6" id="KW-1015">Disulfide bond</keyword>
<dbReference type="GO" id="GO:0005201">
    <property type="term" value="F:extracellular matrix structural constituent"/>
    <property type="evidence" value="ECO:0000318"/>
    <property type="project" value="GO_Central"/>
</dbReference>
<dbReference type="FunFam" id="2.10.25.10:FF:000153">
    <property type="entry name" value="MUC5B isoform 1"/>
    <property type="match status" value="1"/>
</dbReference>
<dbReference type="CDD" id="cd19941">
    <property type="entry name" value="TIL"/>
    <property type="match status" value="3"/>
</dbReference>
<dbReference type="GO" id="GO:0005615">
    <property type="term" value="C:extracellular space"/>
    <property type="evidence" value="ECO:0000318"/>
    <property type="project" value="GO_Central"/>
</dbReference>
<evidence type="ECO:0000256" key="4">
    <source>
        <dbReference type="ARBA" id="ARBA00022737"/>
    </source>
</evidence>
<accession>A0A8J1JF10</accession>
<dbReference type="InterPro" id="IPR050780">
    <property type="entry name" value="Mucin_vWF_Thrombospondin_sf"/>
</dbReference>
<dbReference type="Pfam" id="PF08742">
    <property type="entry name" value="C8"/>
    <property type="match status" value="4"/>
</dbReference>
<dbReference type="InterPro" id="IPR014853">
    <property type="entry name" value="VWF/SSPO/ZAN-like_Cys-rich_dom"/>
</dbReference>
<evidence type="ECO:0000256" key="2">
    <source>
        <dbReference type="ARBA" id="ARBA00022525"/>
    </source>
</evidence>
<feature type="region of interest" description="Disordered" evidence="8">
    <location>
        <begin position="1991"/>
        <end position="2171"/>
    </location>
</feature>
<keyword evidence="12" id="KW-1185">Reference proteome</keyword>
<evidence type="ECO:0000256" key="9">
    <source>
        <dbReference type="SAM" id="SignalP"/>
    </source>
</evidence>
<dbReference type="InterPro" id="IPR001846">
    <property type="entry name" value="VWF_type-D"/>
</dbReference>
<feature type="chain" id="PRO_5035212976" evidence="9">
    <location>
        <begin position="22"/>
        <end position="3861"/>
    </location>
</feature>
<dbReference type="Pfam" id="PF00094">
    <property type="entry name" value="VWD"/>
    <property type="match status" value="4"/>
</dbReference>
<dbReference type="Pfam" id="PF01826">
    <property type="entry name" value="TIL"/>
    <property type="match status" value="2"/>
</dbReference>
<dbReference type="PROSITE" id="PS01208">
    <property type="entry name" value="VWFC_1"/>
    <property type="match status" value="1"/>
</dbReference>
<dbReference type="KEGG" id="xtr:108647333"/>
<feature type="region of interest" description="Disordered" evidence="8">
    <location>
        <begin position="1446"/>
        <end position="1555"/>
    </location>
</feature>
<dbReference type="Xenbase" id="XB-GENE-29090783">
    <property type="gene designation" value="LOC108647333"/>
</dbReference>
<keyword evidence="7" id="KW-0325">Glycoprotein</keyword>
<feature type="domain" description="VWFC" evidence="10">
    <location>
        <begin position="2574"/>
        <end position="2645"/>
    </location>
</feature>
<evidence type="ECO:0000259" key="10">
    <source>
        <dbReference type="PROSITE" id="PS50184"/>
    </source>
</evidence>
<gene>
    <name evidence="13 14" type="primary">LOC108647333</name>
</gene>
<protein>
    <submittedName>
        <fullName evidence="13">Mucin-2-like isoform X1</fullName>
    </submittedName>
</protein>
<feature type="domain" description="VWFD" evidence="11">
    <location>
        <begin position="433"/>
        <end position="613"/>
    </location>
</feature>
<feature type="domain" description="VWFD" evidence="11">
    <location>
        <begin position="906"/>
        <end position="1076"/>
    </location>
</feature>
<keyword evidence="5" id="KW-0186">Copper</keyword>
<feature type="compositionally biased region" description="Low complexity" evidence="8">
    <location>
        <begin position="1991"/>
        <end position="2164"/>
    </location>
</feature>
<dbReference type="SMART" id="SM00214">
    <property type="entry name" value="VWC"/>
    <property type="match status" value="18"/>
</dbReference>
<feature type="domain" description="VWFD" evidence="11">
    <location>
        <begin position="2230"/>
        <end position="2414"/>
    </location>
</feature>
<keyword evidence="3 9" id="KW-0732">Signal</keyword>
<dbReference type="SMART" id="SM00215">
    <property type="entry name" value="VWC_out"/>
    <property type="match status" value="2"/>
</dbReference>
<feature type="region of interest" description="Disordered" evidence="8">
    <location>
        <begin position="1682"/>
        <end position="1727"/>
    </location>
</feature>
<dbReference type="InterPro" id="IPR025155">
    <property type="entry name" value="WxxW_domain"/>
</dbReference>
<dbReference type="GeneID" id="108647333"/>
<evidence type="ECO:0000259" key="11">
    <source>
        <dbReference type="PROSITE" id="PS51233"/>
    </source>
</evidence>
<name>A0A8J1JF10_XENTR</name>
<dbReference type="SUPFAM" id="SSF57567">
    <property type="entry name" value="Serine protease inhibitors"/>
    <property type="match status" value="4"/>
</dbReference>
<dbReference type="InterPro" id="IPR036084">
    <property type="entry name" value="Ser_inhib-like_sf"/>
</dbReference>
<evidence type="ECO:0000256" key="8">
    <source>
        <dbReference type="SAM" id="MobiDB-lite"/>
    </source>
</evidence>
<feature type="domain" description="VWFC" evidence="10">
    <location>
        <begin position="2683"/>
        <end position="2749"/>
    </location>
</feature>
<dbReference type="PANTHER" id="PTHR11339:SF408">
    <property type="entry name" value="MUCIN-5B"/>
    <property type="match status" value="1"/>
</dbReference>
<dbReference type="InterPro" id="IPR002919">
    <property type="entry name" value="TIL_dom"/>
</dbReference>
<comment type="subcellular location">
    <subcellularLocation>
        <location evidence="1">Secreted</location>
    </subcellularLocation>
</comment>
<dbReference type="GO" id="GO:0031012">
    <property type="term" value="C:extracellular matrix"/>
    <property type="evidence" value="ECO:0000318"/>
    <property type="project" value="GO_Central"/>
</dbReference>
<dbReference type="Pfam" id="PF13330">
    <property type="entry name" value="Mucin2_WxxW"/>
    <property type="match status" value="4"/>
</dbReference>
<dbReference type="RefSeq" id="XP_031756457.1">
    <property type="nucleotide sequence ID" value="XM_031900597.1"/>
</dbReference>
<dbReference type="OrthoDB" id="160294at2759"/>
<proteinExistence type="predicted"/>
<dbReference type="SMART" id="SM00216">
    <property type="entry name" value="VWD"/>
    <property type="match status" value="4"/>
</dbReference>
<dbReference type="OMA" id="CGECIKY"/>
<evidence type="ECO:0000256" key="5">
    <source>
        <dbReference type="ARBA" id="ARBA00023008"/>
    </source>
</evidence>
<keyword evidence="4" id="KW-0677">Repeat</keyword>